<dbReference type="Pfam" id="PF02893">
    <property type="entry name" value="GRAM"/>
    <property type="match status" value="1"/>
</dbReference>
<evidence type="ECO:0000256" key="2">
    <source>
        <dbReference type="SAM" id="MobiDB-lite"/>
    </source>
</evidence>
<dbReference type="SMART" id="SM00568">
    <property type="entry name" value="GRAM"/>
    <property type="match status" value="1"/>
</dbReference>
<evidence type="ECO:0000256" key="1">
    <source>
        <dbReference type="SAM" id="Coils"/>
    </source>
</evidence>
<dbReference type="GO" id="GO:0034164">
    <property type="term" value="P:negative regulation of toll-like receptor 9 signaling pathway"/>
    <property type="evidence" value="ECO:0007669"/>
    <property type="project" value="TreeGrafter"/>
</dbReference>
<gene>
    <name evidence="5" type="ORF">SNE40_014478</name>
</gene>
<feature type="region of interest" description="Disordered" evidence="2">
    <location>
        <begin position="1"/>
        <end position="68"/>
    </location>
</feature>
<accession>A0AAN8JL75</accession>
<dbReference type="PANTHER" id="PTHR37402:SF1">
    <property type="entry name" value="GRAM DOMAIN-CONTAINING PROTEIN 4"/>
    <property type="match status" value="1"/>
</dbReference>
<evidence type="ECO:0000313" key="5">
    <source>
        <dbReference type="EMBL" id="KAK6176138.1"/>
    </source>
</evidence>
<feature type="coiled-coil region" evidence="1">
    <location>
        <begin position="84"/>
        <end position="142"/>
    </location>
</feature>
<feature type="transmembrane region" description="Helical" evidence="3">
    <location>
        <begin position="289"/>
        <end position="309"/>
    </location>
</feature>
<dbReference type="InterPro" id="IPR004182">
    <property type="entry name" value="GRAM"/>
</dbReference>
<feature type="domain" description="GRAM" evidence="4">
    <location>
        <begin position="477"/>
        <end position="553"/>
    </location>
</feature>
<dbReference type="InterPro" id="IPR037845">
    <property type="entry name" value="GRAMDC4_PH-GRAM"/>
</dbReference>
<dbReference type="EMBL" id="JAZGQO010000010">
    <property type="protein sequence ID" value="KAK6176138.1"/>
    <property type="molecule type" value="Genomic_DNA"/>
</dbReference>
<evidence type="ECO:0000256" key="3">
    <source>
        <dbReference type="SAM" id="Phobius"/>
    </source>
</evidence>
<dbReference type="Proteomes" id="UP001347796">
    <property type="component" value="Unassembled WGS sequence"/>
</dbReference>
<dbReference type="GO" id="GO:0006915">
    <property type="term" value="P:apoptotic process"/>
    <property type="evidence" value="ECO:0007669"/>
    <property type="project" value="InterPro"/>
</dbReference>
<dbReference type="Gene3D" id="2.30.29.30">
    <property type="entry name" value="Pleckstrin-homology domain (PH domain)/Phosphotyrosine-binding domain (PTB)"/>
    <property type="match status" value="1"/>
</dbReference>
<evidence type="ECO:0000313" key="6">
    <source>
        <dbReference type="Proteomes" id="UP001347796"/>
    </source>
</evidence>
<feature type="transmembrane region" description="Helical" evidence="3">
    <location>
        <begin position="262"/>
        <end position="283"/>
    </location>
</feature>
<dbReference type="PANTHER" id="PTHR37402">
    <property type="entry name" value="GRAM DOMAIN-CONTAINING PROTEIN 4"/>
    <property type="match status" value="1"/>
</dbReference>
<evidence type="ECO:0000259" key="4">
    <source>
        <dbReference type="SMART" id="SM00568"/>
    </source>
</evidence>
<proteinExistence type="predicted"/>
<dbReference type="InterPro" id="IPR011993">
    <property type="entry name" value="PH-like_dom_sf"/>
</dbReference>
<keyword evidence="1" id="KW-0175">Coiled coil</keyword>
<keyword evidence="3" id="KW-0812">Transmembrane</keyword>
<keyword evidence="3" id="KW-1133">Transmembrane helix</keyword>
<feature type="transmembrane region" description="Helical" evidence="3">
    <location>
        <begin position="378"/>
        <end position="394"/>
    </location>
</feature>
<dbReference type="InterPro" id="IPR037847">
    <property type="entry name" value="GRAMDC4"/>
</dbReference>
<protein>
    <recommendedName>
        <fullName evidence="4">GRAM domain-containing protein</fullName>
    </recommendedName>
</protein>
<dbReference type="AlphaFoldDB" id="A0AAN8JL75"/>
<dbReference type="CDD" id="cd13221">
    <property type="entry name" value="PH-GRAM_GRAMDC4"/>
    <property type="match status" value="1"/>
</dbReference>
<keyword evidence="6" id="KW-1185">Reference proteome</keyword>
<organism evidence="5 6">
    <name type="scientific">Patella caerulea</name>
    <name type="common">Rayed Mediterranean limpet</name>
    <dbReference type="NCBI Taxonomy" id="87958"/>
    <lineage>
        <taxon>Eukaryota</taxon>
        <taxon>Metazoa</taxon>
        <taxon>Spiralia</taxon>
        <taxon>Lophotrochozoa</taxon>
        <taxon>Mollusca</taxon>
        <taxon>Gastropoda</taxon>
        <taxon>Patellogastropoda</taxon>
        <taxon>Patelloidea</taxon>
        <taxon>Patellidae</taxon>
        <taxon>Patella</taxon>
    </lineage>
</organism>
<keyword evidence="3" id="KW-0472">Membrane</keyword>
<reference evidence="5 6" key="1">
    <citation type="submission" date="2024-01" db="EMBL/GenBank/DDBJ databases">
        <title>The genome of the rayed Mediterranean limpet Patella caerulea (Linnaeus, 1758).</title>
        <authorList>
            <person name="Anh-Thu Weber A."/>
            <person name="Halstead-Nussloch G."/>
        </authorList>
    </citation>
    <scope>NUCLEOTIDE SEQUENCE [LARGE SCALE GENOMIC DNA]</scope>
    <source>
        <strain evidence="5">AATW-2023a</strain>
        <tissue evidence="5">Whole specimen</tissue>
    </source>
</reference>
<name>A0AAN8JL75_PATCE</name>
<sequence>MSLRQALRSRFKGDKPDSPTSSRKSKDSKSLPLPVAVKEEDETDYKDDDCHSFQSASSLSPCFPSTPDGEFKDLQEKGIFEQQLTQLQEQLVAAMIENQSLRNELEIINKKQSVFEQIKLQLESEKKRNNILEAKIKELDHKKPLHGISKLKKKNTDGAGKSNLSVEPAIDIASDLQEEDVVSIPDGEFEKPAVKSSKSFTMRLYEGILKKVYEVIDDFTEEMDYVHVENTEPDPLTGKKLKENIKRFGTAVKPYYDTVKGIVNLLAWKTPPYTLIVFVVYMYMVWKGWFFQTLLACLTFRLFINILIYRGWNVQFNFIDPGEIDDKDPEESLGLSDKLNLVIEVATKVQNTLGHAADGLEKIKSLLTWRQPDASNQLFLLILTGFISTCIFPGTDLLHVIGLLTGIKLFIIDNIYNKFPRIKKKYDTTHQMWLSLPTDAQYEKKHMKLEIDRYILKHGEVPDSEEVTDEYTSSDDKAFCQLFSLPNSESPLPGWQGGRMCTLINREKSLASAFKSGKLYLTRSFLCFERSKTPSPKNIVIPLANISGLEKAKPYSWLPGGGMAIEVTVTNSDKHYVFGAILNRDEAFDSIITTGRKASLLWSADPSQQT</sequence>
<comment type="caution">
    <text evidence="5">The sequence shown here is derived from an EMBL/GenBank/DDBJ whole genome shotgun (WGS) entry which is preliminary data.</text>
</comment>